<reference evidence="1 2" key="1">
    <citation type="journal article" date="2011" name="Biochem. Biophys. Res. Commun.">
        <title>Increased number of Arginine-based salt bridges contributes to the thermotolerance of thermotolerant acetic acid bacteria, Acetobacter tropicalis SKU1100.</title>
        <authorList>
            <person name="Matsutani M."/>
            <person name="Hirakawa H."/>
            <person name="Nishikura M."/>
            <person name="Soemphol W."/>
            <person name="Ali I.A.I."/>
            <person name="Yakushi T."/>
            <person name="Matsushita K."/>
        </authorList>
    </citation>
    <scope>NUCLEOTIDE SEQUENCE [LARGE SCALE GENOMIC DNA]</scope>
    <source>
        <strain evidence="1 2">NBRC 101654</strain>
    </source>
</reference>
<dbReference type="AlphaFoldDB" id="F7VDX9"/>
<proteinExistence type="predicted"/>
<evidence type="ECO:0000313" key="1">
    <source>
        <dbReference type="EMBL" id="GAA08574.1"/>
    </source>
</evidence>
<comment type="caution">
    <text evidence="1">The sequence shown here is derived from an EMBL/GenBank/DDBJ whole genome shotgun (WGS) entry which is preliminary data.</text>
</comment>
<organism evidence="1 2">
    <name type="scientific">Acetobacter tropicalis NBRC 101654</name>
    <dbReference type="NCBI Taxonomy" id="749388"/>
    <lineage>
        <taxon>Bacteria</taxon>
        <taxon>Pseudomonadati</taxon>
        <taxon>Pseudomonadota</taxon>
        <taxon>Alphaproteobacteria</taxon>
        <taxon>Acetobacterales</taxon>
        <taxon>Acetobacteraceae</taxon>
        <taxon>Acetobacter</taxon>
    </lineage>
</organism>
<name>F7VDX9_9PROT</name>
<accession>F7VDX9</accession>
<dbReference type="EMBL" id="BABS01000040">
    <property type="protein sequence ID" value="GAA08574.1"/>
    <property type="molecule type" value="Genomic_DNA"/>
</dbReference>
<sequence>MPYRHPADKGRWQKAPPPPSFSLNTIHRYDEHWYGKMVFRTTLYQTVQTASSCASQRNIVTRLNLKSAFEM</sequence>
<dbReference type="Proteomes" id="UP000004319">
    <property type="component" value="Unassembled WGS sequence"/>
</dbReference>
<evidence type="ECO:0000313" key="2">
    <source>
        <dbReference type="Proteomes" id="UP000004319"/>
    </source>
</evidence>
<protein>
    <submittedName>
        <fullName evidence="1">Uncharacterized protein</fullName>
    </submittedName>
</protein>
<gene>
    <name evidence="1" type="ORF">ATPR_1578</name>
</gene>